<accession>A0ABQ7BIN6</accession>
<gene>
    <name evidence="1" type="ORF">DY000_02037433</name>
</gene>
<dbReference type="Proteomes" id="UP000266723">
    <property type="component" value="Unassembled WGS sequence"/>
</dbReference>
<keyword evidence="2" id="KW-1185">Reference proteome</keyword>
<comment type="caution">
    <text evidence="1">The sequence shown here is derived from an EMBL/GenBank/DDBJ whole genome shotgun (WGS) entry which is preliminary data.</text>
</comment>
<evidence type="ECO:0000313" key="2">
    <source>
        <dbReference type="Proteomes" id="UP000266723"/>
    </source>
</evidence>
<evidence type="ECO:0000313" key="1">
    <source>
        <dbReference type="EMBL" id="KAF3531785.1"/>
    </source>
</evidence>
<name>A0ABQ7BIN6_BRACR</name>
<dbReference type="EMBL" id="QGKV02001507">
    <property type="protein sequence ID" value="KAF3531785.1"/>
    <property type="molecule type" value="Genomic_DNA"/>
</dbReference>
<protein>
    <submittedName>
        <fullName evidence="1">Uncharacterized protein</fullName>
    </submittedName>
</protein>
<sequence>MIVPRPLQWNSVPGEYAMAAYICVLYSYLHTKRCLGRAGSISKRFRRRSPTAFVHGHDPFSYGFELPISTLVTRSQLCIDSSSVVAATVASSCFWSPSTFLTGTTTAVSSPPLHGLVFSVQAVTAREH</sequence>
<proteinExistence type="predicted"/>
<reference evidence="1 2" key="1">
    <citation type="journal article" date="2020" name="BMC Genomics">
        <title>Intraspecific diversification of the crop wild relative Brassica cretica Lam. using demographic model selection.</title>
        <authorList>
            <person name="Kioukis A."/>
            <person name="Michalopoulou V.A."/>
            <person name="Briers L."/>
            <person name="Pirintsos S."/>
            <person name="Studholme D.J."/>
            <person name="Pavlidis P."/>
            <person name="Sarris P.F."/>
        </authorList>
    </citation>
    <scope>NUCLEOTIDE SEQUENCE [LARGE SCALE GENOMIC DNA]</scope>
    <source>
        <strain evidence="2">cv. PFS-1207/04</strain>
    </source>
</reference>
<organism evidence="1 2">
    <name type="scientific">Brassica cretica</name>
    <name type="common">Mustard</name>
    <dbReference type="NCBI Taxonomy" id="69181"/>
    <lineage>
        <taxon>Eukaryota</taxon>
        <taxon>Viridiplantae</taxon>
        <taxon>Streptophyta</taxon>
        <taxon>Embryophyta</taxon>
        <taxon>Tracheophyta</taxon>
        <taxon>Spermatophyta</taxon>
        <taxon>Magnoliopsida</taxon>
        <taxon>eudicotyledons</taxon>
        <taxon>Gunneridae</taxon>
        <taxon>Pentapetalae</taxon>
        <taxon>rosids</taxon>
        <taxon>malvids</taxon>
        <taxon>Brassicales</taxon>
        <taxon>Brassicaceae</taxon>
        <taxon>Brassiceae</taxon>
        <taxon>Brassica</taxon>
    </lineage>
</organism>